<keyword evidence="1" id="KW-0472">Membrane</keyword>
<dbReference type="EMBL" id="JAHDYR010000069">
    <property type="protein sequence ID" value="KAG9389685.1"/>
    <property type="molecule type" value="Genomic_DNA"/>
</dbReference>
<feature type="transmembrane region" description="Helical" evidence="1">
    <location>
        <begin position="61"/>
        <end position="81"/>
    </location>
</feature>
<comment type="caution">
    <text evidence="2">The sequence shown here is derived from an EMBL/GenBank/DDBJ whole genome shotgun (WGS) entry which is preliminary data.</text>
</comment>
<dbReference type="Proteomes" id="UP000717585">
    <property type="component" value="Unassembled WGS sequence"/>
</dbReference>
<sequence length="182" mass="20550">MKQVPKKKSPGTYRAFTGHDLTTNLSKITFRAMLTCFFVIVDDIDVDSGLSLGMPKDSVLSAYNTVVSNLLVPVYGGFVALKKKNFNEKGLLDWARDLGYKLGYTKTKPIIYHQLTPKEKPSAKDLSVFMKEMANVLRLANAPDMDIENLKKMKFIFPTGLLLDARQRYHKQSVQTKKAEGR</sequence>
<dbReference type="AlphaFoldDB" id="A0A8J6ARM7"/>
<proteinExistence type="predicted"/>
<evidence type="ECO:0000256" key="1">
    <source>
        <dbReference type="SAM" id="Phobius"/>
    </source>
</evidence>
<keyword evidence="3" id="KW-1185">Reference proteome</keyword>
<name>A0A8J6ARM7_9EUKA</name>
<protein>
    <submittedName>
        <fullName evidence="2">Uncharacterized protein</fullName>
    </submittedName>
</protein>
<keyword evidence="1" id="KW-0812">Transmembrane</keyword>
<keyword evidence="1" id="KW-1133">Transmembrane helix</keyword>
<evidence type="ECO:0000313" key="2">
    <source>
        <dbReference type="EMBL" id="KAG9389685.1"/>
    </source>
</evidence>
<reference evidence="2" key="1">
    <citation type="submission" date="2021-05" db="EMBL/GenBank/DDBJ databases">
        <title>A free-living protist that lacks canonical eukaryotic 1 DNA replication and segregation systems.</title>
        <authorList>
            <person name="Salas-Leiva D.E."/>
            <person name="Tromer E.C."/>
            <person name="Curtis B.A."/>
            <person name="Jerlstrom-Hultqvist J."/>
            <person name="Kolisko M."/>
            <person name="Yi Z."/>
            <person name="Salas-Leiva J.S."/>
            <person name="Gallot-Lavallee L."/>
            <person name="Kops G.J.P.L."/>
            <person name="Archibald J.M."/>
            <person name="Simpson A.G.B."/>
            <person name="Roger A.J."/>
        </authorList>
    </citation>
    <scope>NUCLEOTIDE SEQUENCE</scope>
    <source>
        <strain evidence="2">BICM</strain>
    </source>
</reference>
<evidence type="ECO:0000313" key="3">
    <source>
        <dbReference type="Proteomes" id="UP000717585"/>
    </source>
</evidence>
<accession>A0A8J6ARM7</accession>
<organism evidence="2 3">
    <name type="scientific">Carpediemonas membranifera</name>
    <dbReference type="NCBI Taxonomy" id="201153"/>
    <lineage>
        <taxon>Eukaryota</taxon>
        <taxon>Metamonada</taxon>
        <taxon>Carpediemonas-like organisms</taxon>
        <taxon>Carpediemonas</taxon>
    </lineage>
</organism>
<gene>
    <name evidence="2" type="ORF">J8273_8989</name>
</gene>